<reference evidence="1 2" key="1">
    <citation type="submission" date="2022-10" db="EMBL/GenBank/DDBJ databases">
        <title>paucibacter sp. hw8 Genome sequencing.</title>
        <authorList>
            <person name="Park S."/>
        </authorList>
    </citation>
    <scope>NUCLEOTIDE SEQUENCE [LARGE SCALE GENOMIC DNA]</scope>
    <source>
        <strain evidence="2">hw8</strain>
    </source>
</reference>
<accession>A0ABT5KNC4</accession>
<gene>
    <name evidence="1" type="ORF">PRZ01_03965</name>
</gene>
<sequence>MSGASFVSPLTGRKLVFVLADGLRADTARDYMGYLQALREAGRAQWSSLRCELPSLSRPLYATVLTGRRPLEHGLVGNMPAGRYCGDNLIEQLAAHGGKTAVAAYHWFYELLSGEVFDPLLHRHALTPHLSGAAWYCEDEYPDSHLLADAEHLRRTLSPVLLFVHPMGLDHAGHTHGGESAAYAMAARRLDMQLAQLVPRWHQAGYDVLLTSDHGMNADRMHGGALACEREVPLVWAPHAAHADAAPEELPTDQLGLRAFVLSQLCCV</sequence>
<dbReference type="InterPro" id="IPR002591">
    <property type="entry name" value="Phosphodiest/P_Trfase"/>
</dbReference>
<dbReference type="EMBL" id="JAQQXS010000003">
    <property type="protein sequence ID" value="MDC8784347.1"/>
    <property type="molecule type" value="Genomic_DNA"/>
</dbReference>
<dbReference type="RefSeq" id="WP_273595467.1">
    <property type="nucleotide sequence ID" value="NZ_JAQQXS010000003.1"/>
</dbReference>
<organism evidence="1 2">
    <name type="scientific">Roseateles koreensis</name>
    <dbReference type="NCBI Taxonomy" id="2987526"/>
    <lineage>
        <taxon>Bacteria</taxon>
        <taxon>Pseudomonadati</taxon>
        <taxon>Pseudomonadota</taxon>
        <taxon>Betaproteobacteria</taxon>
        <taxon>Burkholderiales</taxon>
        <taxon>Sphaerotilaceae</taxon>
        <taxon>Roseateles</taxon>
    </lineage>
</organism>
<proteinExistence type="predicted"/>
<evidence type="ECO:0000313" key="1">
    <source>
        <dbReference type="EMBL" id="MDC8784347.1"/>
    </source>
</evidence>
<dbReference type="PANTHER" id="PTHR10151">
    <property type="entry name" value="ECTONUCLEOTIDE PYROPHOSPHATASE/PHOSPHODIESTERASE"/>
    <property type="match status" value="1"/>
</dbReference>
<dbReference type="SUPFAM" id="SSF53649">
    <property type="entry name" value="Alkaline phosphatase-like"/>
    <property type="match status" value="1"/>
</dbReference>
<name>A0ABT5KNC4_9BURK</name>
<comment type="caution">
    <text evidence="1">The sequence shown here is derived from an EMBL/GenBank/DDBJ whole genome shotgun (WGS) entry which is preliminary data.</text>
</comment>
<dbReference type="PANTHER" id="PTHR10151:SF120">
    <property type="entry name" value="BIS(5'-ADENOSYL)-TRIPHOSPHATASE"/>
    <property type="match status" value="1"/>
</dbReference>
<dbReference type="Proteomes" id="UP001219862">
    <property type="component" value="Unassembled WGS sequence"/>
</dbReference>
<dbReference type="InterPro" id="IPR017850">
    <property type="entry name" value="Alkaline_phosphatase_core_sf"/>
</dbReference>
<evidence type="ECO:0000313" key="2">
    <source>
        <dbReference type="Proteomes" id="UP001219862"/>
    </source>
</evidence>
<dbReference type="Gene3D" id="3.40.720.10">
    <property type="entry name" value="Alkaline Phosphatase, subunit A"/>
    <property type="match status" value="1"/>
</dbReference>
<protein>
    <submittedName>
        <fullName evidence="1">Alkaline phosphatase family protein</fullName>
    </submittedName>
</protein>
<keyword evidence="2" id="KW-1185">Reference proteome</keyword>
<dbReference type="Pfam" id="PF01663">
    <property type="entry name" value="Phosphodiest"/>
    <property type="match status" value="2"/>
</dbReference>